<dbReference type="RefSeq" id="WP_144543103.1">
    <property type="nucleotide sequence ID" value="NZ_CBCSDC010000005.1"/>
</dbReference>
<evidence type="ECO:0000313" key="2">
    <source>
        <dbReference type="Proteomes" id="UP000318667"/>
    </source>
</evidence>
<reference evidence="1 2" key="1">
    <citation type="journal article" date="2015" name="Stand. Genomic Sci.">
        <title>Genomic Encyclopedia of Bacterial and Archaeal Type Strains, Phase III: the genomes of soil and plant-associated and newly described type strains.</title>
        <authorList>
            <person name="Whitman W.B."/>
            <person name="Woyke T."/>
            <person name="Klenk H.P."/>
            <person name="Zhou Y."/>
            <person name="Lilburn T.G."/>
            <person name="Beck B.J."/>
            <person name="De Vos P."/>
            <person name="Vandamme P."/>
            <person name="Eisen J.A."/>
            <person name="Garrity G."/>
            <person name="Hugenholtz P."/>
            <person name="Kyrpides N.C."/>
        </authorList>
    </citation>
    <scope>NUCLEOTIDE SEQUENCE [LARGE SCALE GENOMIC DNA]</scope>
    <source>
        <strain evidence="1 2">CGMCC 1.10115</strain>
    </source>
</reference>
<protein>
    <submittedName>
        <fullName evidence="1">Uncharacterized protein</fullName>
    </submittedName>
</protein>
<evidence type="ECO:0000313" key="1">
    <source>
        <dbReference type="EMBL" id="TWH85574.1"/>
    </source>
</evidence>
<dbReference type="EMBL" id="VLKI01000008">
    <property type="protein sequence ID" value="TWH85574.1"/>
    <property type="molecule type" value="Genomic_DNA"/>
</dbReference>
<sequence>MNLEKDRANRVKCLSDDILEQLMEDNIAYNPEDLKNVIEMLARSVADLVNIYTGKEEDHATALKGTISKMRISYNILHYKEKAKTLRKRNKYRPIIVKKTE</sequence>
<dbReference type="GeneID" id="65404157"/>
<comment type="caution">
    <text evidence="1">The sequence shown here is derived from an EMBL/GenBank/DDBJ whole genome shotgun (WGS) entry which is preliminary data.</text>
</comment>
<proteinExistence type="predicted"/>
<dbReference type="OrthoDB" id="2917292at2"/>
<accession>A0A562JRK6</accession>
<keyword evidence="2" id="KW-1185">Reference proteome</keyword>
<dbReference type="Proteomes" id="UP000318667">
    <property type="component" value="Unassembled WGS sequence"/>
</dbReference>
<organism evidence="1 2">
    <name type="scientific">Cytobacillus oceanisediminis</name>
    <dbReference type="NCBI Taxonomy" id="665099"/>
    <lineage>
        <taxon>Bacteria</taxon>
        <taxon>Bacillati</taxon>
        <taxon>Bacillota</taxon>
        <taxon>Bacilli</taxon>
        <taxon>Bacillales</taxon>
        <taxon>Bacillaceae</taxon>
        <taxon>Cytobacillus</taxon>
    </lineage>
</organism>
<name>A0A562JRK6_9BACI</name>
<dbReference type="AlphaFoldDB" id="A0A562JRK6"/>
<gene>
    <name evidence="1" type="ORF">IQ19_02994</name>
</gene>